<keyword evidence="1" id="KW-0812">Transmembrane</keyword>
<feature type="transmembrane region" description="Helical" evidence="1">
    <location>
        <begin position="38"/>
        <end position="57"/>
    </location>
</feature>
<keyword evidence="1" id="KW-1133">Transmembrane helix</keyword>
<name>A0ABN5IYM4_9CAUL</name>
<feature type="transmembrane region" description="Helical" evidence="1">
    <location>
        <begin position="6"/>
        <end position="26"/>
    </location>
</feature>
<feature type="transmembrane region" description="Helical" evidence="1">
    <location>
        <begin position="112"/>
        <end position="133"/>
    </location>
</feature>
<dbReference type="Proteomes" id="UP000240527">
    <property type="component" value="Chromosome"/>
</dbReference>
<gene>
    <name evidence="2" type="ORF">B7G68_19640</name>
</gene>
<keyword evidence="1" id="KW-0472">Membrane</keyword>
<accession>A0ABN5IYM4</accession>
<evidence type="ECO:0000256" key="1">
    <source>
        <dbReference type="SAM" id="Phobius"/>
    </source>
</evidence>
<evidence type="ECO:0000313" key="3">
    <source>
        <dbReference type="Proteomes" id="UP000240527"/>
    </source>
</evidence>
<feature type="transmembrane region" description="Helical" evidence="1">
    <location>
        <begin position="69"/>
        <end position="92"/>
    </location>
</feature>
<evidence type="ECO:0000313" key="2">
    <source>
        <dbReference type="EMBL" id="AVQ03862.1"/>
    </source>
</evidence>
<organism evidence="2 3">
    <name type="scientific">Caulobacter segnis</name>
    <dbReference type="NCBI Taxonomy" id="88688"/>
    <lineage>
        <taxon>Bacteria</taxon>
        <taxon>Pseudomonadati</taxon>
        <taxon>Pseudomonadota</taxon>
        <taxon>Alphaproteobacteria</taxon>
        <taxon>Caulobacterales</taxon>
        <taxon>Caulobacteraceae</taxon>
        <taxon>Caulobacter</taxon>
    </lineage>
</organism>
<dbReference type="RefSeq" id="WP_013080906.1">
    <property type="nucleotide sequence ID" value="NZ_CP027850.1"/>
</dbReference>
<sequence length="203" mass="22709">MDAFEFFFSFYGLLLGFSVAELVGGFARTLHERRAVRFGLLTPLLALFVAIDIASFWNQAWVIFRPAPYSYALLILGLVVASIFYVAATQVFPRELKEGDNLDDHFWSNRKLVLLSVMTANLIVALFFVFLLNLNGEFARLKLGLAFWIGTPLFLILTTVAALARSRWLVTAILAVLVLYQSWHVVRSAALMVSRGGWSLIGG</sequence>
<feature type="transmembrane region" description="Helical" evidence="1">
    <location>
        <begin position="145"/>
        <end position="163"/>
    </location>
</feature>
<proteinExistence type="predicted"/>
<protein>
    <submittedName>
        <fullName evidence="2">Uncharacterized protein</fullName>
    </submittedName>
</protein>
<reference evidence="2 3" key="1">
    <citation type="journal article" date="2015" name="Biotechnol. Bioeng.">
        <title>Genome sequence and phenotypic characterization of Caulobacter segnis.</title>
        <authorList>
            <person name="Patel S."/>
            <person name="Fletcher B."/>
            <person name="Scott D.C."/>
            <person name="Ely B."/>
        </authorList>
    </citation>
    <scope>NUCLEOTIDE SEQUENCE [LARGE SCALE GENOMIC DNA]</scope>
    <source>
        <strain evidence="2 3">TK0059</strain>
    </source>
</reference>
<feature type="transmembrane region" description="Helical" evidence="1">
    <location>
        <begin position="168"/>
        <end position="186"/>
    </location>
</feature>
<keyword evidence="3" id="KW-1185">Reference proteome</keyword>
<dbReference type="EMBL" id="CP027850">
    <property type="protein sequence ID" value="AVQ03862.1"/>
    <property type="molecule type" value="Genomic_DNA"/>
</dbReference>